<dbReference type="AlphaFoldDB" id="A0A544TDA9"/>
<dbReference type="NCBIfam" id="NF033516">
    <property type="entry name" value="transpos_IS3"/>
    <property type="match status" value="1"/>
</dbReference>
<evidence type="ECO:0000313" key="5">
    <source>
        <dbReference type="Proteomes" id="UP000318937"/>
    </source>
</evidence>
<dbReference type="InterPro" id="IPR036397">
    <property type="entry name" value="RNaseH_sf"/>
</dbReference>
<dbReference type="InterPro" id="IPR009057">
    <property type="entry name" value="Homeodomain-like_sf"/>
</dbReference>
<proteinExistence type="predicted"/>
<keyword evidence="2" id="KW-0175">Coiled coil</keyword>
<dbReference type="SUPFAM" id="SSF53098">
    <property type="entry name" value="Ribonuclease H-like"/>
    <property type="match status" value="1"/>
</dbReference>
<dbReference type="GO" id="GO:0015074">
    <property type="term" value="P:DNA integration"/>
    <property type="evidence" value="ECO:0007669"/>
    <property type="project" value="InterPro"/>
</dbReference>
<dbReference type="InterPro" id="IPR025948">
    <property type="entry name" value="HTH-like_dom"/>
</dbReference>
<dbReference type="PANTHER" id="PTHR46889:SF5">
    <property type="entry name" value="INTEGRASE PROTEIN"/>
    <property type="match status" value="1"/>
</dbReference>
<dbReference type="Pfam" id="PF00665">
    <property type="entry name" value="rve"/>
    <property type="match status" value="1"/>
</dbReference>
<dbReference type="SUPFAM" id="SSF46689">
    <property type="entry name" value="Homeodomain-like"/>
    <property type="match status" value="1"/>
</dbReference>
<feature type="coiled-coil region" evidence="2">
    <location>
        <begin position="101"/>
        <end position="138"/>
    </location>
</feature>
<accession>A0A544TDA9</accession>
<comment type="caution">
    <text evidence="4">The sequence shown here is derived from an EMBL/GenBank/DDBJ whole genome shotgun (WGS) entry which is preliminary data.</text>
</comment>
<dbReference type="RefSeq" id="WP_142606991.1">
    <property type="nucleotide sequence ID" value="NZ_VDGG01000015.1"/>
</dbReference>
<organism evidence="4 5">
    <name type="scientific">Psychrobacillus soli</name>
    <dbReference type="NCBI Taxonomy" id="1543965"/>
    <lineage>
        <taxon>Bacteria</taxon>
        <taxon>Bacillati</taxon>
        <taxon>Bacillota</taxon>
        <taxon>Bacilli</taxon>
        <taxon>Bacillales</taxon>
        <taxon>Bacillaceae</taxon>
        <taxon>Psychrobacillus</taxon>
    </lineage>
</organism>
<name>A0A544TDA9_9BACI</name>
<dbReference type="PANTHER" id="PTHR46889">
    <property type="entry name" value="TRANSPOSASE INSF FOR INSERTION SEQUENCE IS3B-RELATED"/>
    <property type="match status" value="1"/>
</dbReference>
<feature type="domain" description="Integrase catalytic" evidence="3">
    <location>
        <begin position="266"/>
        <end position="441"/>
    </location>
</feature>
<dbReference type="InterPro" id="IPR001584">
    <property type="entry name" value="Integrase_cat-core"/>
</dbReference>
<dbReference type="EMBL" id="VDGG01000015">
    <property type="protein sequence ID" value="TQR15421.1"/>
    <property type="molecule type" value="Genomic_DNA"/>
</dbReference>
<evidence type="ECO:0000313" key="4">
    <source>
        <dbReference type="EMBL" id="TQR15421.1"/>
    </source>
</evidence>
<evidence type="ECO:0000256" key="1">
    <source>
        <dbReference type="ARBA" id="ARBA00002286"/>
    </source>
</evidence>
<dbReference type="Pfam" id="PF13333">
    <property type="entry name" value="rve_2"/>
    <property type="match status" value="1"/>
</dbReference>
<dbReference type="GO" id="GO:0003676">
    <property type="term" value="F:nucleic acid binding"/>
    <property type="evidence" value="ECO:0007669"/>
    <property type="project" value="InterPro"/>
</dbReference>
<dbReference type="InterPro" id="IPR046929">
    <property type="entry name" value="HTH_Tnp"/>
</dbReference>
<dbReference type="Proteomes" id="UP000318937">
    <property type="component" value="Unassembled WGS sequence"/>
</dbReference>
<dbReference type="InterPro" id="IPR012337">
    <property type="entry name" value="RNaseH-like_sf"/>
</dbReference>
<evidence type="ECO:0000259" key="3">
    <source>
        <dbReference type="PROSITE" id="PS50994"/>
    </source>
</evidence>
<sequence>MTKRLLTKEEQKQLASNPYVATVSDKAITYSEEFKRLFISENEKGKAPREIFEEVGLDVELIGLRRIASAGKRWRAAYREQGVLGLEDTRKIHSGRPLERELTLEEKYARLEAQNRILQAENELLKKLGSTRKEADEEGIKLVAEQKFQLIHDTIEKYQLKQMVRFLCKLIGVSRSGYYNYFTEKAIQNRVDRDLVDKEVKEIILKAFHFRRRKKGARQIKMTLENQYHITYNLKRIRRIMKKFDIICPIRKANPYRRMAKATKEHRTLPNLLNRQFKQGIAGKVLLTDITYLSYGKGKRAYLSTIKDAETNEILAYEVSDKITLDIALNTLKKLKKIGRKLAEGAFIHSDQGFHYTNPRFQKLIKKMGLGQSMSRRGNCWDNAPQESFFGHFKDEIDIKSCETLEDVIWEIKSYMTYYNHYRGQWNLKKMTPAQYRHHLLQVA</sequence>
<dbReference type="PROSITE" id="PS50994">
    <property type="entry name" value="INTEGRASE"/>
    <property type="match status" value="1"/>
</dbReference>
<gene>
    <name evidence="4" type="ORF">FG383_08835</name>
</gene>
<dbReference type="Gene3D" id="3.30.420.10">
    <property type="entry name" value="Ribonuclease H-like superfamily/Ribonuclease H"/>
    <property type="match status" value="1"/>
</dbReference>
<evidence type="ECO:0000256" key="2">
    <source>
        <dbReference type="SAM" id="Coils"/>
    </source>
</evidence>
<dbReference type="InterPro" id="IPR048020">
    <property type="entry name" value="Transpos_IS3"/>
</dbReference>
<dbReference type="InterPro" id="IPR050900">
    <property type="entry name" value="Transposase_IS3/IS150/IS904"/>
</dbReference>
<comment type="function">
    <text evidence="1">Involved in the transposition of the insertion sequence.</text>
</comment>
<reference evidence="4 5" key="1">
    <citation type="submission" date="2019-05" db="EMBL/GenBank/DDBJ databases">
        <title>Psychrobacillus vulpis sp. nov., a new species isolated from feces of a red fox that inhabits in The Tablas de Daimiel Natural Park, Albacete, Spain.</title>
        <authorList>
            <person name="Rodriguez M."/>
            <person name="Reina J.C."/>
            <person name="Bejar V."/>
            <person name="Llamas I."/>
        </authorList>
    </citation>
    <scope>NUCLEOTIDE SEQUENCE [LARGE SCALE GENOMIC DNA]</scope>
    <source>
        <strain evidence="4 5">NHI-2</strain>
    </source>
</reference>
<dbReference type="Pfam" id="PF13276">
    <property type="entry name" value="HTH_21"/>
    <property type="match status" value="1"/>
</dbReference>
<dbReference type="OrthoDB" id="9781005at2"/>
<keyword evidence="5" id="KW-1185">Reference proteome</keyword>
<dbReference type="Pfam" id="PF20310">
    <property type="entry name" value="HTH_Tnp_2"/>
    <property type="match status" value="1"/>
</dbReference>
<protein>
    <submittedName>
        <fullName evidence="4">IS3 family transposase</fullName>
    </submittedName>
</protein>